<evidence type="ECO:0000313" key="8">
    <source>
        <dbReference type="EMBL" id="EPY02712.1"/>
    </source>
</evidence>
<comment type="function">
    <text evidence="4">Lytic transglycosylase with a strong preference for naked glycan strands that lack stem peptides.</text>
</comment>
<dbReference type="EMBL" id="AQPH01000010">
    <property type="protein sequence ID" value="EPY02712.1"/>
    <property type="molecule type" value="Genomic_DNA"/>
</dbReference>
<sequence length="332" mass="35037">MAVGIDQMMRNARQASILALLIASGVSLGGCAETNLFGHAAKSAMSSGDSPAISSSAVQNYKIGKPYQVAGVWYYPQEDFDYDETGIASWYGPDFHAKLTANGEVFDQNAVTAAHKTLQLPCIARVTNLENGRSIILRINDRGPFVNGRIIDLSRKSAQLLGMEGKGTAKVRVEVLNEESRVLAGKLKPDSTGNEPKVATAAPRGSVTAETLPPPPGVAARPGADQPAASAPPPRSEVAAAEADLSNQVVSTVPTHPTSLYVQAGSFGRHDNALRLSARLSTVGRSQIQQATVQGRTVYRVRLGPLANVEEADRMLDAVVAVGQTDARVVVD</sequence>
<keyword evidence="8" id="KW-0449">Lipoprotein</keyword>
<dbReference type="eggNOG" id="COG3087">
    <property type="taxonomic scope" value="Bacteria"/>
</dbReference>
<comment type="caution">
    <text evidence="8">The sequence shown here is derived from an EMBL/GenBank/DDBJ whole genome shotgun (WGS) entry which is preliminary data.</text>
</comment>
<organism evidence="8 9">
    <name type="scientific">Magnetospirillum fulvum MGU-K5</name>
    <dbReference type="NCBI Taxonomy" id="1316936"/>
    <lineage>
        <taxon>Bacteria</taxon>
        <taxon>Pseudomonadati</taxon>
        <taxon>Pseudomonadota</taxon>
        <taxon>Alphaproteobacteria</taxon>
        <taxon>Rhodospirillales</taxon>
        <taxon>Rhodospirillaceae</taxon>
        <taxon>Magnetospirillum</taxon>
    </lineage>
</organism>
<evidence type="ECO:0000256" key="4">
    <source>
        <dbReference type="HAMAP-Rule" id="MF_02071"/>
    </source>
</evidence>
<dbReference type="GO" id="GO:0042834">
    <property type="term" value="F:peptidoglycan binding"/>
    <property type="evidence" value="ECO:0007669"/>
    <property type="project" value="InterPro"/>
</dbReference>
<dbReference type="Proteomes" id="UP000015350">
    <property type="component" value="Unassembled WGS sequence"/>
</dbReference>
<protein>
    <recommendedName>
        <fullName evidence="4">Endolytic peptidoglycan transglycosylase RlpA</fullName>
        <ecNumber evidence="4">4.2.2.-</ecNumber>
    </recommendedName>
</protein>
<reference evidence="8 9" key="1">
    <citation type="submission" date="2013-04" db="EMBL/GenBank/DDBJ databases">
        <authorList>
            <person name="Kuznetsov B."/>
            <person name="Ivanovsky R."/>
        </authorList>
    </citation>
    <scope>NUCLEOTIDE SEQUENCE [LARGE SCALE GENOMIC DNA]</scope>
    <source>
        <strain evidence="8 9">MGU-K5</strain>
    </source>
</reference>
<dbReference type="GO" id="GO:0000270">
    <property type="term" value="P:peptidoglycan metabolic process"/>
    <property type="evidence" value="ECO:0007669"/>
    <property type="project" value="UniProtKB-UniRule"/>
</dbReference>
<dbReference type="InterPro" id="IPR009009">
    <property type="entry name" value="RlpA-like_DPBB"/>
</dbReference>
<dbReference type="InterPro" id="IPR034718">
    <property type="entry name" value="RlpA"/>
</dbReference>
<dbReference type="GO" id="GO:0008932">
    <property type="term" value="F:lytic endotransglycosylase activity"/>
    <property type="evidence" value="ECO:0007669"/>
    <property type="project" value="UniProtKB-UniRule"/>
</dbReference>
<dbReference type="STRING" id="1316936.K678_04547"/>
<dbReference type="GO" id="GO:0009279">
    <property type="term" value="C:cell outer membrane"/>
    <property type="evidence" value="ECO:0007669"/>
    <property type="project" value="TreeGrafter"/>
</dbReference>
<dbReference type="SUPFAM" id="SSF50685">
    <property type="entry name" value="Barwin-like endoglucanases"/>
    <property type="match status" value="1"/>
</dbReference>
<dbReference type="OrthoDB" id="9779128at2"/>
<evidence type="ECO:0000256" key="1">
    <source>
        <dbReference type="ARBA" id="ARBA00022729"/>
    </source>
</evidence>
<dbReference type="InterPro" id="IPR012997">
    <property type="entry name" value="RplA"/>
</dbReference>
<comment type="similarity">
    <text evidence="4 5">Belongs to the RlpA family.</text>
</comment>
<keyword evidence="3 4" id="KW-0961">Cell wall biogenesis/degradation</keyword>
<keyword evidence="2 4" id="KW-0456">Lyase</keyword>
<evidence type="ECO:0000256" key="6">
    <source>
        <dbReference type="SAM" id="MobiDB-lite"/>
    </source>
</evidence>
<dbReference type="Gene3D" id="3.30.70.1070">
    <property type="entry name" value="Sporulation related repeat"/>
    <property type="match status" value="1"/>
</dbReference>
<evidence type="ECO:0000313" key="9">
    <source>
        <dbReference type="Proteomes" id="UP000015350"/>
    </source>
</evidence>
<dbReference type="PATRIC" id="fig|1316936.3.peg.909"/>
<keyword evidence="1" id="KW-0732">Signal</keyword>
<dbReference type="AlphaFoldDB" id="S9SA07"/>
<feature type="domain" description="SPOR" evidence="7">
    <location>
        <begin position="254"/>
        <end position="332"/>
    </location>
</feature>
<dbReference type="GO" id="GO:0071555">
    <property type="term" value="P:cell wall organization"/>
    <property type="evidence" value="ECO:0007669"/>
    <property type="project" value="UniProtKB-KW"/>
</dbReference>
<dbReference type="NCBIfam" id="TIGR00413">
    <property type="entry name" value="rlpA"/>
    <property type="match status" value="1"/>
</dbReference>
<dbReference type="EC" id="4.2.2.-" evidence="4"/>
<dbReference type="PANTHER" id="PTHR34183:SF1">
    <property type="entry name" value="ENDOLYTIC PEPTIDOGLYCAN TRANSGLYCOSYLASE RLPA"/>
    <property type="match status" value="1"/>
</dbReference>
<dbReference type="PROSITE" id="PS51724">
    <property type="entry name" value="SPOR"/>
    <property type="match status" value="1"/>
</dbReference>
<dbReference type="eggNOG" id="COG0797">
    <property type="taxonomic scope" value="Bacteria"/>
</dbReference>
<feature type="region of interest" description="Disordered" evidence="6">
    <location>
        <begin position="185"/>
        <end position="236"/>
    </location>
</feature>
<dbReference type="InterPro" id="IPR007730">
    <property type="entry name" value="SPOR-like_dom"/>
</dbReference>
<accession>S9SA07</accession>
<dbReference type="HAMAP" id="MF_02071">
    <property type="entry name" value="RlpA"/>
    <property type="match status" value="1"/>
</dbReference>
<evidence type="ECO:0000256" key="2">
    <source>
        <dbReference type="ARBA" id="ARBA00023239"/>
    </source>
</evidence>
<dbReference type="InterPro" id="IPR036680">
    <property type="entry name" value="SPOR-like_sf"/>
</dbReference>
<evidence type="ECO:0000256" key="5">
    <source>
        <dbReference type="RuleBase" id="RU003495"/>
    </source>
</evidence>
<evidence type="ECO:0000259" key="7">
    <source>
        <dbReference type="PROSITE" id="PS51724"/>
    </source>
</evidence>
<dbReference type="SUPFAM" id="SSF110997">
    <property type="entry name" value="Sporulation related repeat"/>
    <property type="match status" value="1"/>
</dbReference>
<gene>
    <name evidence="4" type="primary">rlpA</name>
    <name evidence="8" type="ORF">K678_04547</name>
</gene>
<dbReference type="InterPro" id="IPR036908">
    <property type="entry name" value="RlpA-like_sf"/>
</dbReference>
<evidence type="ECO:0000256" key="3">
    <source>
        <dbReference type="ARBA" id="ARBA00023316"/>
    </source>
</evidence>
<dbReference type="Pfam" id="PF05036">
    <property type="entry name" value="SPOR"/>
    <property type="match status" value="1"/>
</dbReference>
<dbReference type="CDD" id="cd22268">
    <property type="entry name" value="DPBB_RlpA-like"/>
    <property type="match status" value="1"/>
</dbReference>
<dbReference type="Pfam" id="PF03330">
    <property type="entry name" value="DPBB_1"/>
    <property type="match status" value="1"/>
</dbReference>
<dbReference type="PANTHER" id="PTHR34183">
    <property type="entry name" value="ENDOLYTIC PEPTIDOGLYCAN TRANSGLYCOSYLASE RLPA"/>
    <property type="match status" value="1"/>
</dbReference>
<name>S9SA07_MAGFU</name>
<proteinExistence type="inferred from homology"/>
<dbReference type="Gene3D" id="2.40.40.10">
    <property type="entry name" value="RlpA-like domain"/>
    <property type="match status" value="1"/>
</dbReference>